<dbReference type="Proteomes" id="UP000532247">
    <property type="component" value="Unassembled WGS sequence"/>
</dbReference>
<dbReference type="EMBL" id="VTYF01000015">
    <property type="protein sequence ID" value="NOI11169.1"/>
    <property type="molecule type" value="Genomic_DNA"/>
</dbReference>
<evidence type="ECO:0000313" key="2">
    <source>
        <dbReference type="Proteomes" id="UP000532247"/>
    </source>
</evidence>
<comment type="caution">
    <text evidence="1">The sequence shown here is derived from an EMBL/GenBank/DDBJ whole genome shotgun (WGS) entry which is preliminary data.</text>
</comment>
<reference evidence="1 2" key="1">
    <citation type="submission" date="2019-09" db="EMBL/GenBank/DDBJ databases">
        <title>Draft genome sequencing and comparative genomics of hatchery-associated Vibrios.</title>
        <authorList>
            <person name="Kehlet-Delgado H."/>
            <person name="Mueller R.S."/>
        </authorList>
    </citation>
    <scope>NUCLEOTIDE SEQUENCE [LARGE SCALE GENOMIC DNA]</scope>
    <source>
        <strain evidence="1 2">081416A</strain>
    </source>
</reference>
<proteinExistence type="predicted"/>
<gene>
    <name evidence="1" type="ORF">F0254_20245</name>
</gene>
<name>A0A7Y4B660_VIBAL</name>
<sequence length="90" mass="10053">MPRKPTENAHYAVAAREFLKAKRKDMGGSKPFFKALYGHEPTDSENQTLINLLNRGNLSAEFLGLCADKLNLTDTTVFELFGLRKPPRGS</sequence>
<protein>
    <submittedName>
        <fullName evidence="1">Uncharacterized protein</fullName>
    </submittedName>
</protein>
<organism evidence="1 2">
    <name type="scientific">Vibrio alginolyticus</name>
    <dbReference type="NCBI Taxonomy" id="663"/>
    <lineage>
        <taxon>Bacteria</taxon>
        <taxon>Pseudomonadati</taxon>
        <taxon>Pseudomonadota</taxon>
        <taxon>Gammaproteobacteria</taxon>
        <taxon>Vibrionales</taxon>
        <taxon>Vibrionaceae</taxon>
        <taxon>Vibrio</taxon>
    </lineage>
</organism>
<evidence type="ECO:0000313" key="1">
    <source>
        <dbReference type="EMBL" id="NOI11169.1"/>
    </source>
</evidence>
<dbReference type="AlphaFoldDB" id="A0A7Y4B660"/>
<accession>A0A7Y4B660</accession>
<dbReference type="RefSeq" id="WP_025443159.1">
    <property type="nucleotide sequence ID" value="NZ_JAFLNX010000017.1"/>
</dbReference>